<protein>
    <submittedName>
        <fullName evidence="3">Outer membrane protein beta-barrel domain-containing protein</fullName>
    </submittedName>
</protein>
<accession>A0A1H7AMN6</accession>
<feature type="domain" description="Outer membrane protein beta-barrel" evidence="2">
    <location>
        <begin position="23"/>
        <end position="204"/>
    </location>
</feature>
<evidence type="ECO:0000256" key="1">
    <source>
        <dbReference type="SAM" id="SignalP"/>
    </source>
</evidence>
<gene>
    <name evidence="3" type="ORF">SAMN05192553_106135</name>
</gene>
<dbReference type="OrthoDB" id="947434at2"/>
<evidence type="ECO:0000259" key="2">
    <source>
        <dbReference type="Pfam" id="PF13568"/>
    </source>
</evidence>
<feature type="chain" id="PRO_5011697274" evidence="1">
    <location>
        <begin position="17"/>
        <end position="234"/>
    </location>
</feature>
<organism evidence="3 4">
    <name type="scientific">Cyclobacterium xiamenense</name>
    <dbReference type="NCBI Taxonomy" id="1297121"/>
    <lineage>
        <taxon>Bacteria</taxon>
        <taxon>Pseudomonadati</taxon>
        <taxon>Bacteroidota</taxon>
        <taxon>Cytophagia</taxon>
        <taxon>Cytophagales</taxon>
        <taxon>Cyclobacteriaceae</taxon>
        <taxon>Cyclobacterium</taxon>
    </lineage>
</organism>
<dbReference type="AlphaFoldDB" id="A0A1H7AMN6"/>
<name>A0A1H7AMN6_9BACT</name>
<evidence type="ECO:0000313" key="4">
    <source>
        <dbReference type="Proteomes" id="UP000199403"/>
    </source>
</evidence>
<keyword evidence="1" id="KW-0732">Signal</keyword>
<dbReference type="EMBL" id="FNZH01000006">
    <property type="protein sequence ID" value="SEJ62275.1"/>
    <property type="molecule type" value="Genomic_DNA"/>
</dbReference>
<sequence length="234" mass="25631">MKNLIILFFSFFSVHAATSQTTVSIMGGLNYSSGNSSFSSSYIGGSARAQVSPRIGLTLDQGFHDQFGLHTGLLYSGKGFQLDFEQLRDGVGKGEATFALNYMELPLMAYYNVNKFQIQLGAYAAYTISGRSTTIFEYLELGEPRKFVNEQSLTFGDTPAAEDDPLIPIGFRRSDFGFMAGIAYRLSDTGTLSFQYSKGLSNLISNALDNANPVLHNAAFSLSLAFAIKRINHR</sequence>
<dbReference type="STRING" id="1416801.SAMN05192553_106135"/>
<evidence type="ECO:0000313" key="3">
    <source>
        <dbReference type="EMBL" id="SEJ62275.1"/>
    </source>
</evidence>
<dbReference type="InterPro" id="IPR025665">
    <property type="entry name" value="Beta-barrel_OMP_2"/>
</dbReference>
<reference evidence="4" key="1">
    <citation type="submission" date="2016-10" db="EMBL/GenBank/DDBJ databases">
        <authorList>
            <person name="Varghese N."/>
            <person name="Submissions S."/>
        </authorList>
    </citation>
    <scope>NUCLEOTIDE SEQUENCE [LARGE SCALE GENOMIC DNA]</scope>
    <source>
        <strain evidence="4">IBRC-M 10761</strain>
    </source>
</reference>
<feature type="signal peptide" evidence="1">
    <location>
        <begin position="1"/>
        <end position="16"/>
    </location>
</feature>
<dbReference type="Pfam" id="PF13568">
    <property type="entry name" value="OMP_b-brl_2"/>
    <property type="match status" value="1"/>
</dbReference>
<dbReference type="RefSeq" id="WP_092177240.1">
    <property type="nucleotide sequence ID" value="NZ_FNZH01000006.1"/>
</dbReference>
<proteinExistence type="predicted"/>
<dbReference type="Proteomes" id="UP000199403">
    <property type="component" value="Unassembled WGS sequence"/>
</dbReference>
<keyword evidence="4" id="KW-1185">Reference proteome</keyword>